<evidence type="ECO:0000313" key="1">
    <source>
        <dbReference type="EMBL" id="MQL89418.1"/>
    </source>
</evidence>
<keyword evidence="2" id="KW-1185">Reference proteome</keyword>
<evidence type="ECO:0000313" key="2">
    <source>
        <dbReference type="Proteomes" id="UP000652761"/>
    </source>
</evidence>
<name>A0A843V0G3_COLES</name>
<proteinExistence type="predicted"/>
<dbReference type="AlphaFoldDB" id="A0A843V0G3"/>
<organism evidence="1 2">
    <name type="scientific">Colocasia esculenta</name>
    <name type="common">Wild taro</name>
    <name type="synonym">Arum esculentum</name>
    <dbReference type="NCBI Taxonomy" id="4460"/>
    <lineage>
        <taxon>Eukaryota</taxon>
        <taxon>Viridiplantae</taxon>
        <taxon>Streptophyta</taxon>
        <taxon>Embryophyta</taxon>
        <taxon>Tracheophyta</taxon>
        <taxon>Spermatophyta</taxon>
        <taxon>Magnoliopsida</taxon>
        <taxon>Liliopsida</taxon>
        <taxon>Araceae</taxon>
        <taxon>Aroideae</taxon>
        <taxon>Colocasieae</taxon>
        <taxon>Colocasia</taxon>
    </lineage>
</organism>
<gene>
    <name evidence="1" type="ORF">Taro_021998</name>
</gene>
<reference evidence="1" key="1">
    <citation type="submission" date="2017-07" db="EMBL/GenBank/DDBJ databases">
        <title>Taro Niue Genome Assembly and Annotation.</title>
        <authorList>
            <person name="Atibalentja N."/>
            <person name="Keating K."/>
            <person name="Fields C.J."/>
        </authorList>
    </citation>
    <scope>NUCLEOTIDE SEQUENCE</scope>
    <source>
        <strain evidence="1">Niue_2</strain>
        <tissue evidence="1">Leaf</tissue>
    </source>
</reference>
<accession>A0A843V0G3</accession>
<comment type="caution">
    <text evidence="1">The sequence shown here is derived from an EMBL/GenBank/DDBJ whole genome shotgun (WGS) entry which is preliminary data.</text>
</comment>
<protein>
    <submittedName>
        <fullName evidence="1">Uncharacterized protein</fullName>
    </submittedName>
</protein>
<dbReference type="Proteomes" id="UP000652761">
    <property type="component" value="Unassembled WGS sequence"/>
</dbReference>
<sequence length="80" mass="9018">MRARLSCSFSDSELDEFEVEFFAAGEQEITDTKPFFFPVASAATCTDSHLEVDQRRRPVERDSSIGRILESCDDNKPVAL</sequence>
<dbReference type="EMBL" id="NMUH01001147">
    <property type="protein sequence ID" value="MQL89418.1"/>
    <property type="molecule type" value="Genomic_DNA"/>
</dbReference>